<dbReference type="Proteomes" id="UP001480595">
    <property type="component" value="Unassembled WGS sequence"/>
</dbReference>
<reference evidence="1 2" key="1">
    <citation type="submission" date="2023-01" db="EMBL/GenBank/DDBJ databases">
        <title>Analysis of 21 Apiospora genomes using comparative genomics revels a genus with tremendous synthesis potential of carbohydrate active enzymes and secondary metabolites.</title>
        <authorList>
            <person name="Sorensen T."/>
        </authorList>
    </citation>
    <scope>NUCLEOTIDE SEQUENCE [LARGE SCALE GENOMIC DNA]</scope>
    <source>
        <strain evidence="1 2">CBS 135458</strain>
    </source>
</reference>
<sequence>MGITTATVLASVYWLSETSIQYLPHPDIVGFLLHLGLLLELDGIRVFYQDSAMAPGERSENITSRN</sequence>
<gene>
    <name evidence="1" type="ORF">PG994_005807</name>
</gene>
<name>A0ABR1VD98_9PEZI</name>
<evidence type="ECO:0000313" key="2">
    <source>
        <dbReference type="Proteomes" id="UP001480595"/>
    </source>
</evidence>
<protein>
    <submittedName>
        <fullName evidence="1">Uncharacterized protein</fullName>
    </submittedName>
</protein>
<dbReference type="RefSeq" id="XP_066716485.1">
    <property type="nucleotide sequence ID" value="XM_066857216.1"/>
</dbReference>
<organism evidence="1 2">
    <name type="scientific">Apiospora phragmitis</name>
    <dbReference type="NCBI Taxonomy" id="2905665"/>
    <lineage>
        <taxon>Eukaryota</taxon>
        <taxon>Fungi</taxon>
        <taxon>Dikarya</taxon>
        <taxon>Ascomycota</taxon>
        <taxon>Pezizomycotina</taxon>
        <taxon>Sordariomycetes</taxon>
        <taxon>Xylariomycetidae</taxon>
        <taxon>Amphisphaeriales</taxon>
        <taxon>Apiosporaceae</taxon>
        <taxon>Apiospora</taxon>
    </lineage>
</organism>
<evidence type="ECO:0000313" key="1">
    <source>
        <dbReference type="EMBL" id="KAK8069191.1"/>
    </source>
</evidence>
<comment type="caution">
    <text evidence="1">The sequence shown here is derived from an EMBL/GenBank/DDBJ whole genome shotgun (WGS) entry which is preliminary data.</text>
</comment>
<dbReference type="GeneID" id="92090279"/>
<keyword evidence="2" id="KW-1185">Reference proteome</keyword>
<dbReference type="EMBL" id="JAQQWL010000006">
    <property type="protein sequence ID" value="KAK8069191.1"/>
    <property type="molecule type" value="Genomic_DNA"/>
</dbReference>
<proteinExistence type="predicted"/>
<accession>A0ABR1VD98</accession>